<dbReference type="SUPFAM" id="SSF48452">
    <property type="entry name" value="TPR-like"/>
    <property type="match status" value="1"/>
</dbReference>
<comment type="caution">
    <text evidence="1">The sequence shown here is derived from an EMBL/GenBank/DDBJ whole genome shotgun (WGS) entry which is preliminary data.</text>
</comment>
<dbReference type="Proteomes" id="UP000178040">
    <property type="component" value="Unassembled WGS sequence"/>
</dbReference>
<accession>A0A1F7INX3</accession>
<name>A0A1F7INX3_9BACT</name>
<protein>
    <submittedName>
        <fullName evidence="1">Uncharacterized protein</fullName>
    </submittedName>
</protein>
<dbReference type="AlphaFoldDB" id="A0A1F7INX3"/>
<organism evidence="1 2">
    <name type="scientific">Candidatus Roizmanbacteria bacterium RIFCSPLOWO2_01_FULL_37_16</name>
    <dbReference type="NCBI Taxonomy" id="1802058"/>
    <lineage>
        <taxon>Bacteria</taxon>
        <taxon>Candidatus Roizmaniibacteriota</taxon>
    </lineage>
</organism>
<dbReference type="EMBL" id="MGAI01000017">
    <property type="protein sequence ID" value="OGK45031.1"/>
    <property type="molecule type" value="Genomic_DNA"/>
</dbReference>
<dbReference type="Gene3D" id="1.25.40.10">
    <property type="entry name" value="Tetratricopeptide repeat domain"/>
    <property type="match status" value="1"/>
</dbReference>
<evidence type="ECO:0000313" key="2">
    <source>
        <dbReference type="Proteomes" id="UP000178040"/>
    </source>
</evidence>
<gene>
    <name evidence="1" type="ORF">A3B40_01280</name>
</gene>
<evidence type="ECO:0000313" key="1">
    <source>
        <dbReference type="EMBL" id="OGK45031.1"/>
    </source>
</evidence>
<reference evidence="1 2" key="1">
    <citation type="journal article" date="2016" name="Nat. Commun.">
        <title>Thousands of microbial genomes shed light on interconnected biogeochemical processes in an aquifer system.</title>
        <authorList>
            <person name="Anantharaman K."/>
            <person name="Brown C.T."/>
            <person name="Hug L.A."/>
            <person name="Sharon I."/>
            <person name="Castelle C.J."/>
            <person name="Probst A.J."/>
            <person name="Thomas B.C."/>
            <person name="Singh A."/>
            <person name="Wilkins M.J."/>
            <person name="Karaoz U."/>
            <person name="Brodie E.L."/>
            <person name="Williams K.H."/>
            <person name="Hubbard S.S."/>
            <person name="Banfield J.F."/>
        </authorList>
    </citation>
    <scope>NUCLEOTIDE SEQUENCE [LARGE SCALE GENOMIC DNA]</scope>
</reference>
<sequence length="138" mass="16423">MKHLTYSLLKILAIIFFFSFLVLNLTLSQYISPLYFQLMKEDKNAAIRFLSKIKNLPYFLPLLEVNKNIYDNSLEQEVFAEDIKRKKIISQFESLLQKNPKSRDILYNLYLLHNEDGNKIMAQEYLRRAKEIDPSIDK</sequence>
<proteinExistence type="predicted"/>
<dbReference type="InterPro" id="IPR011990">
    <property type="entry name" value="TPR-like_helical_dom_sf"/>
</dbReference>